<dbReference type="InterPro" id="IPR010359">
    <property type="entry name" value="IrrE_HExxH"/>
</dbReference>
<dbReference type="AlphaFoldDB" id="A0A369T8V4"/>
<dbReference type="RefSeq" id="WP_114582275.1">
    <property type="nucleotide sequence ID" value="NZ_QPMH01000009.1"/>
</dbReference>
<keyword evidence="6" id="KW-0804">Transcription</keyword>
<dbReference type="PANTHER" id="PTHR46797">
    <property type="entry name" value="HTH-TYPE TRANSCRIPTIONAL REGULATOR"/>
    <property type="match status" value="1"/>
</dbReference>
<dbReference type="SMART" id="SM00530">
    <property type="entry name" value="HTH_XRE"/>
    <property type="match status" value="1"/>
</dbReference>
<dbReference type="InterPro" id="IPR018653">
    <property type="entry name" value="ScfR_C"/>
</dbReference>
<dbReference type="Proteomes" id="UP000253941">
    <property type="component" value="Unassembled WGS sequence"/>
</dbReference>
<dbReference type="CDD" id="cd00093">
    <property type="entry name" value="HTH_XRE"/>
    <property type="match status" value="1"/>
</dbReference>
<dbReference type="SUPFAM" id="SSF47384">
    <property type="entry name" value="Homodimeric domain of signal transducing histidine kinase"/>
    <property type="match status" value="1"/>
</dbReference>
<dbReference type="GO" id="GO:0003700">
    <property type="term" value="F:DNA-binding transcription factor activity"/>
    <property type="evidence" value="ECO:0007669"/>
    <property type="project" value="TreeGrafter"/>
</dbReference>
<gene>
    <name evidence="9" type="ORF">DRB17_11085</name>
</gene>
<evidence type="ECO:0000256" key="1">
    <source>
        <dbReference type="ARBA" id="ARBA00000085"/>
    </source>
</evidence>
<comment type="caution">
    <text evidence="9">The sequence shown here is derived from an EMBL/GenBank/DDBJ whole genome shotgun (WGS) entry which is preliminary data.</text>
</comment>
<dbReference type="InterPro" id="IPR050807">
    <property type="entry name" value="TransReg_Diox_bact_type"/>
</dbReference>
<dbReference type="Pfam" id="PF06114">
    <property type="entry name" value="Peptidase_M78"/>
    <property type="match status" value="1"/>
</dbReference>
<evidence type="ECO:0000313" key="10">
    <source>
        <dbReference type="Proteomes" id="UP000253941"/>
    </source>
</evidence>
<proteinExistence type="inferred from homology"/>
<keyword evidence="10" id="KW-1185">Reference proteome</keyword>
<dbReference type="PROSITE" id="PS50943">
    <property type="entry name" value="HTH_CROC1"/>
    <property type="match status" value="1"/>
</dbReference>
<dbReference type="InterPro" id="IPR001387">
    <property type="entry name" value="Cro/C1-type_HTH"/>
</dbReference>
<dbReference type="EC" id="2.7.13.3" evidence="3"/>
<comment type="catalytic activity">
    <reaction evidence="1">
        <text>ATP + protein L-histidine = ADP + protein N-phospho-L-histidine.</text>
        <dbReference type="EC" id="2.7.13.3"/>
    </reaction>
</comment>
<reference evidence="9 10" key="1">
    <citation type="submission" date="2018-07" db="EMBL/GenBank/DDBJ databases">
        <title>Venubactetium sediminum gen. nov., sp. nov., isolated from a marine solar saltern.</title>
        <authorList>
            <person name="Wang S."/>
        </authorList>
    </citation>
    <scope>NUCLEOTIDE SEQUENCE [LARGE SCALE GENOMIC DNA]</scope>
    <source>
        <strain evidence="9 10">WD2A32</strain>
    </source>
</reference>
<dbReference type="GO" id="GO:0005829">
    <property type="term" value="C:cytosol"/>
    <property type="evidence" value="ECO:0007669"/>
    <property type="project" value="TreeGrafter"/>
</dbReference>
<name>A0A369T8V4_9PROT</name>
<dbReference type="InterPro" id="IPR003661">
    <property type="entry name" value="HisK_dim/P_dom"/>
</dbReference>
<keyword evidence="5" id="KW-0238">DNA-binding</keyword>
<feature type="domain" description="HTH cro/C1-type" evidence="8">
    <location>
        <begin position="10"/>
        <end position="64"/>
    </location>
</feature>
<evidence type="ECO:0000313" key="9">
    <source>
        <dbReference type="EMBL" id="RDD61733.1"/>
    </source>
</evidence>
<protein>
    <recommendedName>
        <fullName evidence="3">histidine kinase</fullName>
        <ecNumber evidence="3">2.7.13.3</ecNumber>
    </recommendedName>
</protein>
<evidence type="ECO:0000256" key="4">
    <source>
        <dbReference type="ARBA" id="ARBA00023015"/>
    </source>
</evidence>
<dbReference type="CDD" id="cd00082">
    <property type="entry name" value="HisKA"/>
    <property type="match status" value="1"/>
</dbReference>
<dbReference type="Pfam" id="PF09856">
    <property type="entry name" value="ScfRs"/>
    <property type="match status" value="1"/>
</dbReference>
<dbReference type="InterPro" id="IPR036097">
    <property type="entry name" value="HisK_dim/P_sf"/>
</dbReference>
<dbReference type="GO" id="GO:0003677">
    <property type="term" value="F:DNA binding"/>
    <property type="evidence" value="ECO:0007669"/>
    <property type="project" value="UniProtKB-KW"/>
</dbReference>
<accession>A0A369T8V4</accession>
<comment type="similarity">
    <text evidence="2">Belongs to the short-chain fatty acyl-CoA assimilation regulator (ScfR) family.</text>
</comment>
<evidence type="ECO:0000256" key="2">
    <source>
        <dbReference type="ARBA" id="ARBA00007227"/>
    </source>
</evidence>
<dbReference type="Gene3D" id="1.10.260.40">
    <property type="entry name" value="lambda repressor-like DNA-binding domains"/>
    <property type="match status" value="1"/>
</dbReference>
<evidence type="ECO:0000256" key="7">
    <source>
        <dbReference type="SAM" id="MobiDB-lite"/>
    </source>
</evidence>
<dbReference type="GO" id="GO:0000155">
    <property type="term" value="F:phosphorelay sensor kinase activity"/>
    <property type="evidence" value="ECO:0007669"/>
    <property type="project" value="InterPro"/>
</dbReference>
<dbReference type="InterPro" id="IPR010982">
    <property type="entry name" value="Lambda_DNA-bd_dom_sf"/>
</dbReference>
<evidence type="ECO:0000256" key="3">
    <source>
        <dbReference type="ARBA" id="ARBA00012438"/>
    </source>
</evidence>
<evidence type="ECO:0000256" key="6">
    <source>
        <dbReference type="ARBA" id="ARBA00023163"/>
    </source>
</evidence>
<sequence length="538" mass="59358">MAEVPVGHRIRARRHELAITQVDLARRVGVSPSYLNLIEHDRRRVGGGLLRRLAEALRMDQHTLSGAEDARIVAELAEIGTDSVFEDVRFDSEDAAQLLAASPRLTRAVLTLYRAYRTTLNQVDELSERVSRDPFLADANHQILTLITTIRSFSEILRDYGDLDDAQRRRFLATVVDNSENLSDLAQQVFDFLGGQGARRPFASPAQEVDDVLHDHGNFFPDLERPAQILRSRIGRRSGTLYAALIAHLDAHHGIHVTFRQAGELPPGGVRFDPEARCIELSEALPDATCRFQLARLLGRLEASEAVAGICEDERLTSDTARERCREAMLSYFAGALLYPYDTFLEVAEGERYDIAVLAQRFGGSFEQVAHRLTTLRRPGREGVPFHFMRTDIAGNISKRFSASGLRLPRYGGACPRWAIHQAFLTPGRLVRQLAEMPDGSRYLFVARTVERPAPGFGQPQSIHAIMIGCDAAFAARLVYADGIGPHLAGGTPVGTSCPQCPREDCAQRAFPRAMAGTSPEAQAAARSAESDIADPTK</sequence>
<dbReference type="EMBL" id="QPMH01000009">
    <property type="protein sequence ID" value="RDD61733.1"/>
    <property type="molecule type" value="Genomic_DNA"/>
</dbReference>
<dbReference type="SUPFAM" id="SSF47413">
    <property type="entry name" value="lambda repressor-like DNA-binding domains"/>
    <property type="match status" value="1"/>
</dbReference>
<dbReference type="PANTHER" id="PTHR46797:SF23">
    <property type="entry name" value="HTH-TYPE TRANSCRIPTIONAL REGULATOR SUTR"/>
    <property type="match status" value="1"/>
</dbReference>
<dbReference type="SMART" id="SM00388">
    <property type="entry name" value="HisKA"/>
    <property type="match status" value="1"/>
</dbReference>
<keyword evidence="4" id="KW-0805">Transcription regulation</keyword>
<organism evidence="9 10">
    <name type="scientific">Ferruginivarius sediminum</name>
    <dbReference type="NCBI Taxonomy" id="2661937"/>
    <lineage>
        <taxon>Bacteria</taxon>
        <taxon>Pseudomonadati</taxon>
        <taxon>Pseudomonadota</taxon>
        <taxon>Alphaproteobacteria</taxon>
        <taxon>Rhodospirillales</taxon>
        <taxon>Rhodospirillaceae</taxon>
        <taxon>Ferruginivarius</taxon>
    </lineage>
</organism>
<evidence type="ECO:0000259" key="8">
    <source>
        <dbReference type="PROSITE" id="PS50943"/>
    </source>
</evidence>
<dbReference type="Gene3D" id="1.10.287.130">
    <property type="match status" value="1"/>
</dbReference>
<dbReference type="Pfam" id="PF13560">
    <property type="entry name" value="HTH_31"/>
    <property type="match status" value="1"/>
</dbReference>
<dbReference type="Pfam" id="PF00512">
    <property type="entry name" value="HisKA"/>
    <property type="match status" value="1"/>
</dbReference>
<feature type="region of interest" description="Disordered" evidence="7">
    <location>
        <begin position="517"/>
        <end position="538"/>
    </location>
</feature>
<evidence type="ECO:0000256" key="5">
    <source>
        <dbReference type="ARBA" id="ARBA00023125"/>
    </source>
</evidence>